<keyword evidence="4" id="KW-0378">Hydrolase</keyword>
<dbReference type="GO" id="GO:0016020">
    <property type="term" value="C:membrane"/>
    <property type="evidence" value="ECO:0007669"/>
    <property type="project" value="UniProtKB-SubCell"/>
</dbReference>
<dbReference type="GO" id="GO:0006508">
    <property type="term" value="P:proteolysis"/>
    <property type="evidence" value="ECO:0007669"/>
    <property type="project" value="UniProtKB-KW"/>
</dbReference>
<feature type="transmembrane region" description="Helical" evidence="8">
    <location>
        <begin position="116"/>
        <end position="134"/>
    </location>
</feature>
<dbReference type="RefSeq" id="WP_162316856.1">
    <property type="nucleotide sequence ID" value="NZ_JAHQXF010000001.1"/>
</dbReference>
<comment type="caution">
    <text evidence="10">The sequence shown here is derived from an EMBL/GenBank/DDBJ whole genome shotgun (WGS) entry which is preliminary data.</text>
</comment>
<feature type="transmembrane region" description="Helical" evidence="8">
    <location>
        <begin position="313"/>
        <end position="333"/>
    </location>
</feature>
<dbReference type="InterPro" id="IPR044838">
    <property type="entry name" value="EGY1-like"/>
</dbReference>
<feature type="transmembrane region" description="Helical" evidence="8">
    <location>
        <begin position="182"/>
        <end position="205"/>
    </location>
</feature>
<dbReference type="CDD" id="cd06160">
    <property type="entry name" value="S2P-M50_like_2"/>
    <property type="match status" value="1"/>
</dbReference>
<accession>A0A8J7YAN4</accession>
<sequence>MAHTSSSTDLPDPERLADAFYVYEVDTTPEDGIRYYGEPMTERERVVQAVGPTFRSRGYRVRLTEETGEYVLVAEKRSLGVDGVPWTNVALALATLLSTLYAGSRWYGLPVISDPVSLVGAWPFAAAVLGILAVHEFGHYALSRYHEVQASLPYFIPLPFNVIGTLGAVIQMNDNIPDRKALFDIGVAGPLAGLAATILVTAVGVTMDPVRVPGGLIAHVDIGYPLLIRGIAALLGEQVVYADPTLIPNPVVIAGWVGAFVTFLNLLPVGQLDGAHVTRSLLGDRMRSIQLAVPLLLFGLAGYLVAFENGQAAALWAFWGVLTLVFGRVGSATPLDETPLGTKRAAVGVLTFVLGVLCFAPVPIVISL</sequence>
<protein>
    <submittedName>
        <fullName evidence="10">Site-2 protease family protein</fullName>
    </submittedName>
</protein>
<dbReference type="InterPro" id="IPR008915">
    <property type="entry name" value="Peptidase_M50"/>
</dbReference>
<keyword evidence="11" id="KW-1185">Reference proteome</keyword>
<keyword evidence="6 8" id="KW-1133">Transmembrane helix</keyword>
<comment type="subcellular location">
    <subcellularLocation>
        <location evidence="1">Membrane</location>
        <topology evidence="1">Multi-pass membrane protein</topology>
    </subcellularLocation>
</comment>
<keyword evidence="5" id="KW-0809">Transit peptide</keyword>
<evidence type="ECO:0000256" key="4">
    <source>
        <dbReference type="ARBA" id="ARBA00022801"/>
    </source>
</evidence>
<evidence type="ECO:0000259" key="9">
    <source>
        <dbReference type="Pfam" id="PF02163"/>
    </source>
</evidence>
<name>A0A8J7YAN4_9EURY</name>
<evidence type="ECO:0000256" key="7">
    <source>
        <dbReference type="ARBA" id="ARBA00023136"/>
    </source>
</evidence>
<gene>
    <name evidence="10" type="ORF">KTS45_06005</name>
</gene>
<dbReference type="OrthoDB" id="19110at2157"/>
<keyword evidence="3 8" id="KW-0812">Transmembrane</keyword>
<dbReference type="Pfam" id="PF02163">
    <property type="entry name" value="Peptidase_M50"/>
    <property type="match status" value="1"/>
</dbReference>
<evidence type="ECO:0000256" key="2">
    <source>
        <dbReference type="ARBA" id="ARBA00022670"/>
    </source>
</evidence>
<dbReference type="AlphaFoldDB" id="A0A8J7YAN4"/>
<feature type="transmembrane region" description="Helical" evidence="8">
    <location>
        <begin position="247"/>
        <end position="267"/>
    </location>
</feature>
<dbReference type="Proteomes" id="UP000766550">
    <property type="component" value="Unassembled WGS sequence"/>
</dbReference>
<feature type="transmembrane region" description="Helical" evidence="8">
    <location>
        <begin position="288"/>
        <end position="307"/>
    </location>
</feature>
<reference evidence="10 11" key="1">
    <citation type="submission" date="2021-06" db="EMBL/GenBank/DDBJ databases">
        <title>New haloarchaea isolates fom saline soil.</title>
        <authorList>
            <person name="Duran-Viseras A."/>
            <person name="Sanchez-Porro C.S."/>
            <person name="Ventosa A."/>
        </authorList>
    </citation>
    <scope>NUCLEOTIDE SEQUENCE [LARGE SCALE GENOMIC DNA]</scope>
    <source>
        <strain evidence="10 11">JCM 183640</strain>
    </source>
</reference>
<evidence type="ECO:0000256" key="6">
    <source>
        <dbReference type="ARBA" id="ARBA00022989"/>
    </source>
</evidence>
<feature type="transmembrane region" description="Helical" evidence="8">
    <location>
        <begin position="154"/>
        <end position="170"/>
    </location>
</feature>
<dbReference type="EMBL" id="JAHQXF010000001">
    <property type="protein sequence ID" value="MBV0923751.1"/>
    <property type="molecule type" value="Genomic_DNA"/>
</dbReference>
<dbReference type="GO" id="GO:0008233">
    <property type="term" value="F:peptidase activity"/>
    <property type="evidence" value="ECO:0007669"/>
    <property type="project" value="UniProtKB-KW"/>
</dbReference>
<organism evidence="10 11">
    <name type="scientific">Haloarcula limicola</name>
    <dbReference type="NCBI Taxonomy" id="1429915"/>
    <lineage>
        <taxon>Archaea</taxon>
        <taxon>Methanobacteriati</taxon>
        <taxon>Methanobacteriota</taxon>
        <taxon>Stenosarchaea group</taxon>
        <taxon>Halobacteria</taxon>
        <taxon>Halobacteriales</taxon>
        <taxon>Haloarculaceae</taxon>
        <taxon>Haloarcula</taxon>
    </lineage>
</organism>
<dbReference type="PANTHER" id="PTHR31412:SF0">
    <property type="entry name" value="ZINC METALLOPROTEASE EGY1, CHLOROPLASTIC-RELATED"/>
    <property type="match status" value="1"/>
</dbReference>
<evidence type="ECO:0000256" key="1">
    <source>
        <dbReference type="ARBA" id="ARBA00004141"/>
    </source>
</evidence>
<evidence type="ECO:0000256" key="5">
    <source>
        <dbReference type="ARBA" id="ARBA00022946"/>
    </source>
</evidence>
<evidence type="ECO:0000256" key="3">
    <source>
        <dbReference type="ARBA" id="ARBA00022692"/>
    </source>
</evidence>
<evidence type="ECO:0000256" key="8">
    <source>
        <dbReference type="SAM" id="Phobius"/>
    </source>
</evidence>
<proteinExistence type="predicted"/>
<feature type="transmembrane region" description="Helical" evidence="8">
    <location>
        <begin position="86"/>
        <end position="104"/>
    </location>
</feature>
<evidence type="ECO:0000313" key="11">
    <source>
        <dbReference type="Proteomes" id="UP000766550"/>
    </source>
</evidence>
<feature type="transmembrane region" description="Helical" evidence="8">
    <location>
        <begin position="345"/>
        <end position="366"/>
    </location>
</feature>
<evidence type="ECO:0000313" key="10">
    <source>
        <dbReference type="EMBL" id="MBV0923751.1"/>
    </source>
</evidence>
<keyword evidence="2 10" id="KW-0645">Protease</keyword>
<feature type="domain" description="Peptidase M50" evidence="9">
    <location>
        <begin position="124"/>
        <end position="287"/>
    </location>
</feature>
<dbReference type="PANTHER" id="PTHR31412">
    <property type="entry name" value="ZINC METALLOPROTEASE EGY1"/>
    <property type="match status" value="1"/>
</dbReference>
<keyword evidence="7 8" id="KW-0472">Membrane</keyword>